<gene>
    <name evidence="1" type="ORF">BKA23_2819</name>
</gene>
<name>A0A561E4B7_9MICO</name>
<protein>
    <submittedName>
        <fullName evidence="1">Uncharacterized protein</fullName>
    </submittedName>
</protein>
<sequence>MASGETCSYGATVRYGTRSLMEEEPARCALKGFRSSGTTFSLDVECPKDHLPSRMLQIRRPSYNKGHEIVVRELAINTWGMVTMVVEHTPSPGCTACAGNGDCGRYPTTGDPDFHEMVAISTCRVTWLVPEPAVMNS</sequence>
<organism evidence="1 2">
    <name type="scientific">Rudaeicoccus suwonensis</name>
    <dbReference type="NCBI Taxonomy" id="657409"/>
    <lineage>
        <taxon>Bacteria</taxon>
        <taxon>Bacillati</taxon>
        <taxon>Actinomycetota</taxon>
        <taxon>Actinomycetes</taxon>
        <taxon>Micrococcales</taxon>
        <taxon>Dermacoccaceae</taxon>
        <taxon>Rudaeicoccus</taxon>
    </lineage>
</organism>
<reference evidence="1 2" key="1">
    <citation type="submission" date="2019-06" db="EMBL/GenBank/DDBJ databases">
        <title>Sequencing the genomes of 1000 actinobacteria strains.</title>
        <authorList>
            <person name="Klenk H.-P."/>
        </authorList>
    </citation>
    <scope>NUCLEOTIDE SEQUENCE [LARGE SCALE GENOMIC DNA]</scope>
    <source>
        <strain evidence="1 2">DSM 19560</strain>
    </source>
</reference>
<proteinExistence type="predicted"/>
<dbReference type="AlphaFoldDB" id="A0A561E4B7"/>
<dbReference type="EMBL" id="VIVQ01000002">
    <property type="protein sequence ID" value="TWE10457.1"/>
    <property type="molecule type" value="Genomic_DNA"/>
</dbReference>
<keyword evidence="2" id="KW-1185">Reference proteome</keyword>
<accession>A0A561E4B7</accession>
<dbReference type="Proteomes" id="UP000318297">
    <property type="component" value="Unassembled WGS sequence"/>
</dbReference>
<evidence type="ECO:0000313" key="2">
    <source>
        <dbReference type="Proteomes" id="UP000318297"/>
    </source>
</evidence>
<evidence type="ECO:0000313" key="1">
    <source>
        <dbReference type="EMBL" id="TWE10457.1"/>
    </source>
</evidence>
<comment type="caution">
    <text evidence="1">The sequence shown here is derived from an EMBL/GenBank/DDBJ whole genome shotgun (WGS) entry which is preliminary data.</text>
</comment>